<gene>
    <name evidence="2" type="ORF">S03H2_59246</name>
</gene>
<comment type="caution">
    <text evidence="2">The sequence shown here is derived from an EMBL/GenBank/DDBJ whole genome shotgun (WGS) entry which is preliminary data.</text>
</comment>
<evidence type="ECO:0000256" key="1">
    <source>
        <dbReference type="SAM" id="Phobius"/>
    </source>
</evidence>
<name>X1IGD9_9ZZZZ</name>
<protein>
    <submittedName>
        <fullName evidence="2">Uncharacterized protein</fullName>
    </submittedName>
</protein>
<keyword evidence="1" id="KW-0812">Transmembrane</keyword>
<keyword evidence="1" id="KW-0472">Membrane</keyword>
<accession>X1IGD9</accession>
<feature type="transmembrane region" description="Helical" evidence="1">
    <location>
        <begin position="20"/>
        <end position="42"/>
    </location>
</feature>
<dbReference type="EMBL" id="BARU01038091">
    <property type="protein sequence ID" value="GAH80787.1"/>
    <property type="molecule type" value="Genomic_DNA"/>
</dbReference>
<organism evidence="2">
    <name type="scientific">marine sediment metagenome</name>
    <dbReference type="NCBI Taxonomy" id="412755"/>
    <lineage>
        <taxon>unclassified sequences</taxon>
        <taxon>metagenomes</taxon>
        <taxon>ecological metagenomes</taxon>
    </lineage>
</organism>
<proteinExistence type="predicted"/>
<dbReference type="AlphaFoldDB" id="X1IGD9"/>
<reference evidence="2" key="1">
    <citation type="journal article" date="2014" name="Front. Microbiol.">
        <title>High frequency of phylogenetically diverse reductive dehalogenase-homologous genes in deep subseafloor sedimentary metagenomes.</title>
        <authorList>
            <person name="Kawai M."/>
            <person name="Futagami T."/>
            <person name="Toyoda A."/>
            <person name="Takaki Y."/>
            <person name="Nishi S."/>
            <person name="Hori S."/>
            <person name="Arai W."/>
            <person name="Tsubouchi T."/>
            <person name="Morono Y."/>
            <person name="Uchiyama I."/>
            <person name="Ito T."/>
            <person name="Fujiyama A."/>
            <person name="Inagaki F."/>
            <person name="Takami H."/>
        </authorList>
    </citation>
    <scope>NUCLEOTIDE SEQUENCE</scope>
    <source>
        <strain evidence="2">Expedition CK06-06</strain>
    </source>
</reference>
<keyword evidence="1" id="KW-1133">Transmembrane helix</keyword>
<evidence type="ECO:0000313" key="2">
    <source>
        <dbReference type="EMBL" id="GAH80787.1"/>
    </source>
</evidence>
<sequence>MRGGTGSLLVDEEEIMTPEIAGELMLGFITWVAWSWAICLCWKDAREDETRR</sequence>